<evidence type="ECO:0000313" key="7">
    <source>
        <dbReference type="EMBL" id="GIG09945.1"/>
    </source>
</evidence>
<accession>A0A8J3LC13</accession>
<sequence length="200" mass="21113">MEFLTALLVAYVAIVPVELPDKTFVATLVLSTRYRPLPTWLGVVAAFGVQCVIAVAFGALLTKLPTRPVQLVAALLFATGAVVLARGAKKADAEEKEQEAEFEAKAVEPKQGWRAAAASFAVLFTAEWGDLSQLLLAGLVASGRPMLPTFLGGWLGLATVSGLAVLLGRWLLKRVRLAVIRYVGAGVCTVLAVVTLLSAL</sequence>
<dbReference type="InterPro" id="IPR001727">
    <property type="entry name" value="GDT1-like"/>
</dbReference>
<comment type="subcellular location">
    <subcellularLocation>
        <location evidence="1 6">Membrane</location>
        <topology evidence="1 6">Multi-pass membrane protein</topology>
    </subcellularLocation>
</comment>
<evidence type="ECO:0000256" key="4">
    <source>
        <dbReference type="ARBA" id="ARBA00022989"/>
    </source>
</evidence>
<dbReference type="Pfam" id="PF01169">
    <property type="entry name" value="GDT1"/>
    <property type="match status" value="2"/>
</dbReference>
<keyword evidence="3 6" id="KW-0812">Transmembrane</keyword>
<feature type="transmembrane region" description="Helical" evidence="6">
    <location>
        <begin position="151"/>
        <end position="172"/>
    </location>
</feature>
<protein>
    <recommendedName>
        <fullName evidence="6">GDT1 family protein</fullName>
    </recommendedName>
</protein>
<dbReference type="GO" id="GO:0046873">
    <property type="term" value="F:metal ion transmembrane transporter activity"/>
    <property type="evidence" value="ECO:0007669"/>
    <property type="project" value="InterPro"/>
</dbReference>
<evidence type="ECO:0000256" key="5">
    <source>
        <dbReference type="ARBA" id="ARBA00023136"/>
    </source>
</evidence>
<organism evidence="7 8">
    <name type="scientific">Catellatospora coxensis</name>
    <dbReference type="NCBI Taxonomy" id="310354"/>
    <lineage>
        <taxon>Bacteria</taxon>
        <taxon>Bacillati</taxon>
        <taxon>Actinomycetota</taxon>
        <taxon>Actinomycetes</taxon>
        <taxon>Micromonosporales</taxon>
        <taxon>Micromonosporaceae</taxon>
        <taxon>Catellatospora</taxon>
    </lineage>
</organism>
<dbReference type="AlphaFoldDB" id="A0A8J3LC13"/>
<comment type="similarity">
    <text evidence="2 6">Belongs to the GDT1 family.</text>
</comment>
<keyword evidence="4 6" id="KW-1133">Transmembrane helix</keyword>
<dbReference type="GO" id="GO:0016020">
    <property type="term" value="C:membrane"/>
    <property type="evidence" value="ECO:0007669"/>
    <property type="project" value="UniProtKB-SubCell"/>
</dbReference>
<evidence type="ECO:0000256" key="3">
    <source>
        <dbReference type="ARBA" id="ARBA00022692"/>
    </source>
</evidence>
<evidence type="ECO:0000256" key="1">
    <source>
        <dbReference type="ARBA" id="ARBA00004141"/>
    </source>
</evidence>
<feature type="transmembrane region" description="Helical" evidence="6">
    <location>
        <begin position="39"/>
        <end position="62"/>
    </location>
</feature>
<proteinExistence type="inferred from homology"/>
<reference evidence="7 8" key="1">
    <citation type="submission" date="2021-01" db="EMBL/GenBank/DDBJ databases">
        <title>Whole genome shotgun sequence of Catellatospora coxensis NBRC 107359.</title>
        <authorList>
            <person name="Komaki H."/>
            <person name="Tamura T."/>
        </authorList>
    </citation>
    <scope>NUCLEOTIDE SEQUENCE [LARGE SCALE GENOMIC DNA]</scope>
    <source>
        <strain evidence="7 8">NBRC 107359</strain>
    </source>
</reference>
<dbReference type="EMBL" id="BONI01000076">
    <property type="protein sequence ID" value="GIG09945.1"/>
    <property type="molecule type" value="Genomic_DNA"/>
</dbReference>
<name>A0A8J3LC13_9ACTN</name>
<feature type="transmembrane region" description="Helical" evidence="6">
    <location>
        <begin position="179"/>
        <end position="199"/>
    </location>
</feature>
<keyword evidence="8" id="KW-1185">Reference proteome</keyword>
<evidence type="ECO:0000313" key="8">
    <source>
        <dbReference type="Proteomes" id="UP000630887"/>
    </source>
</evidence>
<gene>
    <name evidence="7" type="ORF">Cco03nite_66450</name>
</gene>
<evidence type="ECO:0000256" key="2">
    <source>
        <dbReference type="ARBA" id="ARBA00009190"/>
    </source>
</evidence>
<feature type="transmembrane region" description="Helical" evidence="6">
    <location>
        <begin position="69"/>
        <end position="88"/>
    </location>
</feature>
<evidence type="ECO:0000256" key="6">
    <source>
        <dbReference type="RuleBase" id="RU365102"/>
    </source>
</evidence>
<comment type="caution">
    <text evidence="7">The sequence shown here is derived from an EMBL/GenBank/DDBJ whole genome shotgun (WGS) entry which is preliminary data.</text>
</comment>
<dbReference type="RefSeq" id="WP_203697558.1">
    <property type="nucleotide sequence ID" value="NZ_BAAALC010000075.1"/>
</dbReference>
<keyword evidence="5 6" id="KW-0472">Membrane</keyword>
<dbReference type="PANTHER" id="PTHR12608:SF1">
    <property type="entry name" value="TRANSMEMBRANE PROTEIN 165"/>
    <property type="match status" value="1"/>
</dbReference>
<comment type="caution">
    <text evidence="6">Lacks conserved residue(s) required for the propagation of feature annotation.</text>
</comment>
<dbReference type="PANTHER" id="PTHR12608">
    <property type="entry name" value="TRANSMEMBRANE PROTEIN HTP-1 RELATED"/>
    <property type="match status" value="1"/>
</dbReference>
<dbReference type="Proteomes" id="UP000630887">
    <property type="component" value="Unassembled WGS sequence"/>
</dbReference>